<keyword evidence="4" id="KW-0411">Iron-sulfur</keyword>
<dbReference type="InterPro" id="IPR018298">
    <property type="entry name" value="Adrenodoxin_Fe-S_BS"/>
</dbReference>
<evidence type="ECO:0000313" key="9">
    <source>
        <dbReference type="Proteomes" id="UP000002051"/>
    </source>
</evidence>
<dbReference type="PROSITE" id="PS51085">
    <property type="entry name" value="2FE2S_FER_2"/>
    <property type="match status" value="1"/>
</dbReference>
<dbReference type="CDD" id="cd00207">
    <property type="entry name" value="fer2"/>
    <property type="match status" value="1"/>
</dbReference>
<dbReference type="InterPro" id="IPR012675">
    <property type="entry name" value="Beta-grasp_dom_sf"/>
</dbReference>
<dbReference type="AlphaFoldDB" id="A0A072V3A0"/>
<evidence type="ECO:0000313" key="7">
    <source>
        <dbReference type="EMBL" id="KEH32635.1"/>
    </source>
</evidence>
<evidence type="ECO:0000313" key="8">
    <source>
        <dbReference type="EnsemblPlants" id="KEH32635"/>
    </source>
</evidence>
<comment type="cofactor">
    <cofactor evidence="5">
        <name>[2Fe-2S] cluster</name>
        <dbReference type="ChEBI" id="CHEBI:190135"/>
    </cofactor>
</comment>
<dbReference type="OrthoDB" id="268593at2759"/>
<proteinExistence type="predicted"/>
<keyword evidence="9" id="KW-1185">Reference proteome</keyword>
<dbReference type="EnsemblPlants" id="KEH32635">
    <property type="protein sequence ID" value="KEH32635"/>
    <property type="gene ID" value="MTR_4g131820"/>
</dbReference>
<reference evidence="7 9" key="2">
    <citation type="journal article" date="2014" name="BMC Genomics">
        <title>An improved genome release (version Mt4.0) for the model legume Medicago truncatula.</title>
        <authorList>
            <person name="Tang H."/>
            <person name="Krishnakumar V."/>
            <person name="Bidwell S."/>
            <person name="Rosen B."/>
            <person name="Chan A."/>
            <person name="Zhou S."/>
            <person name="Gentzbittel L."/>
            <person name="Childs K.L."/>
            <person name="Yandell M."/>
            <person name="Gundlach H."/>
            <person name="Mayer K.F."/>
            <person name="Schwartz D.C."/>
            <person name="Town C.D."/>
        </authorList>
    </citation>
    <scope>GENOME REANNOTATION</scope>
    <source>
        <strain evidence="7">A17</strain>
        <strain evidence="8 9">cv. Jemalong A17</strain>
    </source>
</reference>
<dbReference type="HOGENOM" id="CLU_082632_0_0_1"/>
<organism evidence="7 9">
    <name type="scientific">Medicago truncatula</name>
    <name type="common">Barrel medic</name>
    <name type="synonym">Medicago tribuloides</name>
    <dbReference type="NCBI Taxonomy" id="3880"/>
    <lineage>
        <taxon>Eukaryota</taxon>
        <taxon>Viridiplantae</taxon>
        <taxon>Streptophyta</taxon>
        <taxon>Embryophyta</taxon>
        <taxon>Tracheophyta</taxon>
        <taxon>Spermatophyta</taxon>
        <taxon>Magnoliopsida</taxon>
        <taxon>eudicotyledons</taxon>
        <taxon>Gunneridae</taxon>
        <taxon>Pentapetalae</taxon>
        <taxon>rosids</taxon>
        <taxon>fabids</taxon>
        <taxon>Fabales</taxon>
        <taxon>Fabaceae</taxon>
        <taxon>Papilionoideae</taxon>
        <taxon>50 kb inversion clade</taxon>
        <taxon>NPAAA clade</taxon>
        <taxon>Hologalegina</taxon>
        <taxon>IRL clade</taxon>
        <taxon>Trifolieae</taxon>
        <taxon>Medicago</taxon>
    </lineage>
</organism>
<name>A0A072V3A0_MEDTR</name>
<feature type="domain" description="2Fe-2S ferredoxin-type" evidence="6">
    <location>
        <begin position="60"/>
        <end position="163"/>
    </location>
</feature>
<dbReference type="GO" id="GO:0051537">
    <property type="term" value="F:2 iron, 2 sulfur cluster binding"/>
    <property type="evidence" value="ECO:0007669"/>
    <property type="project" value="UniProtKB-KW"/>
</dbReference>
<evidence type="ECO:0000256" key="1">
    <source>
        <dbReference type="ARBA" id="ARBA00022714"/>
    </source>
</evidence>
<sequence>MCRAGYSRTTPNHYDCLQPSFQQSSLFNLYKGAMFKKHNFLSTTTSNNTAEDGSEEIETISVTFVDKDGEEKLIKVPIGMSMLEAAHENDIELEGACEGSLACSTCHVIVMDVEYYNKLEDPTDEENDMLDLAFGLCETSRLGCQVIATRELDGVRLALPAATRNFAVDGYVPKPH</sequence>
<dbReference type="GO" id="GO:0046872">
    <property type="term" value="F:metal ion binding"/>
    <property type="evidence" value="ECO:0007669"/>
    <property type="project" value="UniProtKB-KW"/>
</dbReference>
<reference evidence="7 9" key="1">
    <citation type="journal article" date="2011" name="Nature">
        <title>The Medicago genome provides insight into the evolution of rhizobial symbioses.</title>
        <authorList>
            <person name="Young N.D."/>
            <person name="Debelle F."/>
            <person name="Oldroyd G.E."/>
            <person name="Geurts R."/>
            <person name="Cannon S.B."/>
            <person name="Udvardi M.K."/>
            <person name="Benedito V.A."/>
            <person name="Mayer K.F."/>
            <person name="Gouzy J."/>
            <person name="Schoof H."/>
            <person name="Van de Peer Y."/>
            <person name="Proost S."/>
            <person name="Cook D.R."/>
            <person name="Meyers B.C."/>
            <person name="Spannagl M."/>
            <person name="Cheung F."/>
            <person name="De Mita S."/>
            <person name="Krishnakumar V."/>
            <person name="Gundlach H."/>
            <person name="Zhou S."/>
            <person name="Mudge J."/>
            <person name="Bharti A.K."/>
            <person name="Murray J.D."/>
            <person name="Naoumkina M.A."/>
            <person name="Rosen B."/>
            <person name="Silverstein K.A."/>
            <person name="Tang H."/>
            <person name="Rombauts S."/>
            <person name="Zhao P.X."/>
            <person name="Zhou P."/>
            <person name="Barbe V."/>
            <person name="Bardou P."/>
            <person name="Bechner M."/>
            <person name="Bellec A."/>
            <person name="Berger A."/>
            <person name="Berges H."/>
            <person name="Bidwell S."/>
            <person name="Bisseling T."/>
            <person name="Choisne N."/>
            <person name="Couloux A."/>
            <person name="Denny R."/>
            <person name="Deshpande S."/>
            <person name="Dai X."/>
            <person name="Doyle J.J."/>
            <person name="Dudez A.M."/>
            <person name="Farmer A.D."/>
            <person name="Fouteau S."/>
            <person name="Franken C."/>
            <person name="Gibelin C."/>
            <person name="Gish J."/>
            <person name="Goldstein S."/>
            <person name="Gonzalez A.J."/>
            <person name="Green P.J."/>
            <person name="Hallab A."/>
            <person name="Hartog M."/>
            <person name="Hua A."/>
            <person name="Humphray S.J."/>
            <person name="Jeong D.H."/>
            <person name="Jing Y."/>
            <person name="Jocker A."/>
            <person name="Kenton S.M."/>
            <person name="Kim D.J."/>
            <person name="Klee K."/>
            <person name="Lai H."/>
            <person name="Lang C."/>
            <person name="Lin S."/>
            <person name="Macmil S.L."/>
            <person name="Magdelenat G."/>
            <person name="Matthews L."/>
            <person name="McCorrison J."/>
            <person name="Monaghan E.L."/>
            <person name="Mun J.H."/>
            <person name="Najar F.Z."/>
            <person name="Nicholson C."/>
            <person name="Noirot C."/>
            <person name="O'Bleness M."/>
            <person name="Paule C.R."/>
            <person name="Poulain J."/>
            <person name="Prion F."/>
            <person name="Qin B."/>
            <person name="Qu C."/>
            <person name="Retzel E.F."/>
            <person name="Riddle C."/>
            <person name="Sallet E."/>
            <person name="Samain S."/>
            <person name="Samson N."/>
            <person name="Sanders I."/>
            <person name="Saurat O."/>
            <person name="Scarpelli C."/>
            <person name="Schiex T."/>
            <person name="Segurens B."/>
            <person name="Severin A.J."/>
            <person name="Sherrier D.J."/>
            <person name="Shi R."/>
            <person name="Sims S."/>
            <person name="Singer S.R."/>
            <person name="Sinharoy S."/>
            <person name="Sterck L."/>
            <person name="Viollet A."/>
            <person name="Wang B.B."/>
            <person name="Wang K."/>
            <person name="Wang M."/>
            <person name="Wang X."/>
            <person name="Warfsmann J."/>
            <person name="Weissenbach J."/>
            <person name="White D.D."/>
            <person name="White J.D."/>
            <person name="Wiley G.B."/>
            <person name="Wincker P."/>
            <person name="Xing Y."/>
            <person name="Yang L."/>
            <person name="Yao Z."/>
            <person name="Ying F."/>
            <person name="Zhai J."/>
            <person name="Zhou L."/>
            <person name="Zuber A."/>
            <person name="Denarie J."/>
            <person name="Dixon R.A."/>
            <person name="May G.D."/>
            <person name="Schwartz D.C."/>
            <person name="Rogers J."/>
            <person name="Quetier F."/>
            <person name="Town C.D."/>
            <person name="Roe B.A."/>
        </authorList>
    </citation>
    <scope>NUCLEOTIDE SEQUENCE [LARGE SCALE GENOMIC DNA]</scope>
    <source>
        <strain evidence="7">A17</strain>
        <strain evidence="8 9">cv. Jemalong A17</strain>
    </source>
</reference>
<dbReference type="PANTHER" id="PTHR23426:SF34">
    <property type="entry name" value="ADRENODOXIN-LIKE PROTEIN 1, MITOCHONDRIAL-RELATED"/>
    <property type="match status" value="1"/>
</dbReference>
<dbReference type="Pfam" id="PF00111">
    <property type="entry name" value="Fer2"/>
    <property type="match status" value="1"/>
</dbReference>
<evidence type="ECO:0000256" key="5">
    <source>
        <dbReference type="ARBA" id="ARBA00034078"/>
    </source>
</evidence>
<evidence type="ECO:0000256" key="2">
    <source>
        <dbReference type="ARBA" id="ARBA00022723"/>
    </source>
</evidence>
<protein>
    <submittedName>
        <fullName evidence="7">2Fe-2S iron-sulfur cluster-binding domain protein</fullName>
    </submittedName>
</protein>
<evidence type="ECO:0000256" key="3">
    <source>
        <dbReference type="ARBA" id="ARBA00023004"/>
    </source>
</evidence>
<dbReference type="EMBL" id="CM001220">
    <property type="protein sequence ID" value="KEH32635.1"/>
    <property type="molecule type" value="Genomic_DNA"/>
</dbReference>
<keyword evidence="1" id="KW-0001">2Fe-2S</keyword>
<dbReference type="GO" id="GO:0140647">
    <property type="term" value="P:P450-containing electron transport chain"/>
    <property type="evidence" value="ECO:0007669"/>
    <property type="project" value="InterPro"/>
</dbReference>
<gene>
    <name evidence="8" type="primary">11438631</name>
    <name evidence="7" type="ordered locus">MTR_4g131820</name>
</gene>
<dbReference type="InterPro" id="IPR001055">
    <property type="entry name" value="Adrenodoxin-like"/>
</dbReference>
<dbReference type="Proteomes" id="UP000002051">
    <property type="component" value="Chromosome 4"/>
</dbReference>
<evidence type="ECO:0000256" key="4">
    <source>
        <dbReference type="ARBA" id="ARBA00023014"/>
    </source>
</evidence>
<reference evidence="8" key="3">
    <citation type="submission" date="2015-04" db="UniProtKB">
        <authorList>
            <consortium name="EnsemblPlants"/>
        </authorList>
    </citation>
    <scope>IDENTIFICATION</scope>
    <source>
        <strain evidence="8">cv. Jemalong A17</strain>
    </source>
</reference>
<accession>A0A072V3A0</accession>
<dbReference type="InterPro" id="IPR036010">
    <property type="entry name" value="2Fe-2S_ferredoxin-like_sf"/>
</dbReference>
<dbReference type="PROSITE" id="PS00814">
    <property type="entry name" value="ADX"/>
    <property type="match status" value="1"/>
</dbReference>
<dbReference type="ExpressionAtlas" id="A0A072V3A0">
    <property type="expression patterns" value="differential"/>
</dbReference>
<evidence type="ECO:0000259" key="6">
    <source>
        <dbReference type="PROSITE" id="PS51085"/>
    </source>
</evidence>
<dbReference type="PANTHER" id="PTHR23426">
    <property type="entry name" value="FERREDOXIN/ADRENODOXIN"/>
    <property type="match status" value="1"/>
</dbReference>
<keyword evidence="3" id="KW-0408">Iron</keyword>
<keyword evidence="2" id="KW-0479">Metal-binding</keyword>
<dbReference type="InterPro" id="IPR001041">
    <property type="entry name" value="2Fe-2S_ferredoxin-type"/>
</dbReference>
<dbReference type="SUPFAM" id="SSF54292">
    <property type="entry name" value="2Fe-2S ferredoxin-like"/>
    <property type="match status" value="1"/>
</dbReference>
<dbReference type="Gene3D" id="3.10.20.30">
    <property type="match status" value="1"/>
</dbReference>
<dbReference type="PRINTS" id="PR00355">
    <property type="entry name" value="ADRENODOXIN"/>
</dbReference>